<name>A0A0G2ST51_KLEPN</name>
<keyword evidence="1" id="KW-0614">Plasmid</keyword>
<organism evidence="1">
    <name type="scientific">Klebsiella pneumoniae</name>
    <dbReference type="NCBI Taxonomy" id="573"/>
    <lineage>
        <taxon>Bacteria</taxon>
        <taxon>Pseudomonadati</taxon>
        <taxon>Pseudomonadota</taxon>
        <taxon>Gammaproteobacteria</taxon>
        <taxon>Enterobacterales</taxon>
        <taxon>Enterobacteriaceae</taxon>
        <taxon>Klebsiella/Raoultella group</taxon>
        <taxon>Klebsiella</taxon>
        <taxon>Klebsiella pneumoniae complex</taxon>
    </lineage>
</organism>
<sequence>MASETSFCGVCPILHRSEQEPTVGHRANVAEWRQRRHFAAFALSCIAVKRTRLVRYD</sequence>
<dbReference type="EMBL" id="KM400601">
    <property type="protein sequence ID" value="AKB96490.1"/>
    <property type="molecule type" value="Genomic_DNA"/>
</dbReference>
<evidence type="ECO:0000313" key="1">
    <source>
        <dbReference type="EMBL" id="AKB96490.1"/>
    </source>
</evidence>
<protein>
    <submittedName>
        <fullName evidence="1">Uncharacterized protein</fullName>
    </submittedName>
</protein>
<accession>A0A0G2ST51</accession>
<proteinExistence type="predicted"/>
<reference evidence="1" key="1">
    <citation type="journal article" date="2015" name="J. Clin. Pathol.">
        <title>The use of whole-genome sequencing for molecular epidemiology and antimicrobial surveillance: identifying the role of IncX3 plasmids and the spread of blaNDM-4-like genes in the Enterobacteriaceae.</title>
        <authorList>
            <person name="Espedido B.A."/>
            <person name="Dimitrijovski B."/>
            <person name="van Hal S.J."/>
            <person name="Jensen S.O."/>
        </authorList>
    </citation>
    <scope>NUCLEOTIDE SEQUENCE</scope>
    <source>
        <strain evidence="1">Kp0003</strain>
        <plasmid evidence="1">pJEG027</plasmid>
    </source>
</reference>
<dbReference type="AlphaFoldDB" id="A0A0G2ST51"/>
<geneLocation type="plasmid" evidence="1">
    <name>pJEG027</name>
</geneLocation>